<organism evidence="7 8">
    <name type="scientific">Amycolatopsis samaneae</name>
    <dbReference type="NCBI Taxonomy" id="664691"/>
    <lineage>
        <taxon>Bacteria</taxon>
        <taxon>Bacillati</taxon>
        <taxon>Actinomycetota</taxon>
        <taxon>Actinomycetes</taxon>
        <taxon>Pseudonocardiales</taxon>
        <taxon>Pseudonocardiaceae</taxon>
        <taxon>Amycolatopsis</taxon>
    </lineage>
</organism>
<dbReference type="SUPFAM" id="SSF53756">
    <property type="entry name" value="UDP-Glycosyltransferase/glycogen phosphorylase"/>
    <property type="match status" value="1"/>
</dbReference>
<dbReference type="Pfam" id="PF06722">
    <property type="entry name" value="EryCIII-like_C"/>
    <property type="match status" value="1"/>
</dbReference>
<dbReference type="Pfam" id="PF21036">
    <property type="entry name" value="EryCIII-like_N"/>
    <property type="match status" value="1"/>
</dbReference>
<name>A0ABW5GHJ4_9PSEU</name>
<dbReference type="Proteomes" id="UP001597419">
    <property type="component" value="Unassembled WGS sequence"/>
</dbReference>
<dbReference type="RefSeq" id="WP_345398116.1">
    <property type="nucleotide sequence ID" value="NZ_BAABHG010000009.1"/>
</dbReference>
<evidence type="ECO:0000313" key="7">
    <source>
        <dbReference type="EMBL" id="MFD2460260.1"/>
    </source>
</evidence>
<keyword evidence="4" id="KW-0045">Antibiotic biosynthesis</keyword>
<dbReference type="InterPro" id="IPR050426">
    <property type="entry name" value="Glycosyltransferase_28"/>
</dbReference>
<evidence type="ECO:0000256" key="4">
    <source>
        <dbReference type="ARBA" id="ARBA00023194"/>
    </source>
</evidence>
<reference evidence="8" key="1">
    <citation type="journal article" date="2019" name="Int. J. Syst. Evol. Microbiol.">
        <title>The Global Catalogue of Microorganisms (GCM) 10K type strain sequencing project: providing services to taxonomists for standard genome sequencing and annotation.</title>
        <authorList>
            <consortium name="The Broad Institute Genomics Platform"/>
            <consortium name="The Broad Institute Genome Sequencing Center for Infectious Disease"/>
            <person name="Wu L."/>
            <person name="Ma J."/>
        </authorList>
    </citation>
    <scope>NUCLEOTIDE SEQUENCE [LARGE SCALE GENOMIC DNA]</scope>
    <source>
        <strain evidence="8">CGMCC 4.7643</strain>
    </source>
</reference>
<dbReference type="PANTHER" id="PTHR48050">
    <property type="entry name" value="STEROL 3-BETA-GLUCOSYLTRANSFERASE"/>
    <property type="match status" value="1"/>
</dbReference>
<evidence type="ECO:0000256" key="2">
    <source>
        <dbReference type="ARBA" id="ARBA00022676"/>
    </source>
</evidence>
<dbReference type="EMBL" id="JBHUKU010000008">
    <property type="protein sequence ID" value="MFD2460260.1"/>
    <property type="molecule type" value="Genomic_DNA"/>
</dbReference>
<evidence type="ECO:0000259" key="6">
    <source>
        <dbReference type="Pfam" id="PF21036"/>
    </source>
</evidence>
<dbReference type="PANTHER" id="PTHR48050:SF13">
    <property type="entry name" value="STEROL 3-BETA-GLUCOSYLTRANSFERASE UGT80A2"/>
    <property type="match status" value="1"/>
</dbReference>
<keyword evidence="2" id="KW-0328">Glycosyltransferase</keyword>
<dbReference type="InterPro" id="IPR010610">
    <property type="entry name" value="EryCIII-like_C"/>
</dbReference>
<feature type="domain" description="Erythromycin biosynthesis protein CIII-like C-terminal" evidence="5">
    <location>
        <begin position="271"/>
        <end position="414"/>
    </location>
</feature>
<dbReference type="NCBIfam" id="TIGR04516">
    <property type="entry name" value="glycosyl_450act"/>
    <property type="match status" value="1"/>
</dbReference>
<protein>
    <submittedName>
        <fullName evidence="7">Activator-dependent family glycosyltransferase</fullName>
    </submittedName>
</protein>
<evidence type="ECO:0000259" key="5">
    <source>
        <dbReference type="Pfam" id="PF06722"/>
    </source>
</evidence>
<evidence type="ECO:0000256" key="1">
    <source>
        <dbReference type="ARBA" id="ARBA00006962"/>
    </source>
</evidence>
<dbReference type="InterPro" id="IPR030953">
    <property type="entry name" value="Glycosyl_450act"/>
</dbReference>
<dbReference type="CDD" id="cd03784">
    <property type="entry name" value="GT1_Gtf-like"/>
    <property type="match status" value="1"/>
</dbReference>
<keyword evidence="8" id="KW-1185">Reference proteome</keyword>
<sequence>MKVLFAANPEKAHFLPMVPLAWALRTAGHEVRVACQPKFAPIVTQAGLTAVPTGRDVDLWDLMPRHPDYRGTAWRPAYGLPIPYEVAEFPEKATPEYLAESYAAILHYWHKPACFPMIGGLVEFARAWEPDLVLWEPLCLAAPIAALASGAAHARLLWSTDVFGVTREHFLRTRTAGTPDPLGDWLGAYARKHGGEFTEDLVTGQFTVDQLPASLRLPTELETVPLQYLPHGGPASVPNWLWRPPEKPRVALSMGISLTDHEAGYSVAVQDVLDHLAALDIEVVATLPDTEKAKLARIPDGVRIVPYAPLEALAATCSAVVSHGGFGTFLTTARHAVPQLCAPWDFDGPVFARRAEEQGAALSVRADEATGEVVANAVSRLLSEPGFATRAEALRAEIHAMPTPNELTGRLEELARKHS</sequence>
<dbReference type="InterPro" id="IPR048284">
    <property type="entry name" value="EryCIII-like_N"/>
</dbReference>
<comment type="caution">
    <text evidence="7">The sequence shown here is derived from an EMBL/GenBank/DDBJ whole genome shotgun (WGS) entry which is preliminary data.</text>
</comment>
<proteinExistence type="inferred from homology"/>
<comment type="similarity">
    <text evidence="1">Belongs to the glycosyltransferase 28 family.</text>
</comment>
<dbReference type="InterPro" id="IPR002213">
    <property type="entry name" value="UDP_glucos_trans"/>
</dbReference>
<accession>A0ABW5GHJ4</accession>
<feature type="domain" description="Erythromycin biosynthesis protein CIII-like N-terminal" evidence="6">
    <location>
        <begin position="22"/>
        <end position="255"/>
    </location>
</feature>
<keyword evidence="3" id="KW-0808">Transferase</keyword>
<gene>
    <name evidence="7" type="ORF">ACFSYJ_16740</name>
</gene>
<dbReference type="Gene3D" id="3.40.50.2000">
    <property type="entry name" value="Glycogen Phosphorylase B"/>
    <property type="match status" value="2"/>
</dbReference>
<evidence type="ECO:0000313" key="8">
    <source>
        <dbReference type="Proteomes" id="UP001597419"/>
    </source>
</evidence>
<evidence type="ECO:0000256" key="3">
    <source>
        <dbReference type="ARBA" id="ARBA00022679"/>
    </source>
</evidence>